<organism evidence="1 2">
    <name type="scientific">Lindgomyces ingoldianus</name>
    <dbReference type="NCBI Taxonomy" id="673940"/>
    <lineage>
        <taxon>Eukaryota</taxon>
        <taxon>Fungi</taxon>
        <taxon>Dikarya</taxon>
        <taxon>Ascomycota</taxon>
        <taxon>Pezizomycotina</taxon>
        <taxon>Dothideomycetes</taxon>
        <taxon>Pleosporomycetidae</taxon>
        <taxon>Pleosporales</taxon>
        <taxon>Lindgomycetaceae</taxon>
        <taxon>Lindgomyces</taxon>
    </lineage>
</organism>
<evidence type="ECO:0000313" key="1">
    <source>
        <dbReference type="EMBL" id="KAF2468485.1"/>
    </source>
</evidence>
<evidence type="ECO:0000313" key="2">
    <source>
        <dbReference type="Proteomes" id="UP000799755"/>
    </source>
</evidence>
<name>A0ACB6QQV4_9PLEO</name>
<protein>
    <submittedName>
        <fullName evidence="1">Uncharacterized protein</fullName>
    </submittedName>
</protein>
<dbReference type="Proteomes" id="UP000799755">
    <property type="component" value="Unassembled WGS sequence"/>
</dbReference>
<proteinExistence type="predicted"/>
<reference evidence="1" key="1">
    <citation type="journal article" date="2020" name="Stud. Mycol.">
        <title>101 Dothideomycetes genomes: a test case for predicting lifestyles and emergence of pathogens.</title>
        <authorList>
            <person name="Haridas S."/>
            <person name="Albert R."/>
            <person name="Binder M."/>
            <person name="Bloem J."/>
            <person name="Labutti K."/>
            <person name="Salamov A."/>
            <person name="Andreopoulos B."/>
            <person name="Baker S."/>
            <person name="Barry K."/>
            <person name="Bills G."/>
            <person name="Bluhm B."/>
            <person name="Cannon C."/>
            <person name="Castanera R."/>
            <person name="Culley D."/>
            <person name="Daum C."/>
            <person name="Ezra D."/>
            <person name="Gonzalez J."/>
            <person name="Henrissat B."/>
            <person name="Kuo A."/>
            <person name="Liang C."/>
            <person name="Lipzen A."/>
            <person name="Lutzoni F."/>
            <person name="Magnuson J."/>
            <person name="Mondo S."/>
            <person name="Nolan M."/>
            <person name="Ohm R."/>
            <person name="Pangilinan J."/>
            <person name="Park H.-J."/>
            <person name="Ramirez L."/>
            <person name="Alfaro M."/>
            <person name="Sun H."/>
            <person name="Tritt A."/>
            <person name="Yoshinaga Y."/>
            <person name="Zwiers L.-H."/>
            <person name="Turgeon B."/>
            <person name="Goodwin S."/>
            <person name="Spatafora J."/>
            <person name="Crous P."/>
            <person name="Grigoriev I."/>
        </authorList>
    </citation>
    <scope>NUCLEOTIDE SEQUENCE</scope>
    <source>
        <strain evidence="1">ATCC 200398</strain>
    </source>
</reference>
<keyword evidence="2" id="KW-1185">Reference proteome</keyword>
<sequence length="443" mass="48150">MRRLNVEVRNEQLPISALVRSPLFAVRYNLPNGKIRRMQLKFASGHDFDTAINHVRKLGLRISSSSSPQPSSISAPPGPSTVVNPSAPPEIPSPSRIPVTGQYQTTISTPPSSSGHQVQRASTLPTQAHPYVLQNRDRDRPASAYSAPGNRESTFPLLPKLAPPDPLVPPEYFLRPATSSSDLITPSSSRMLRGEHFLHSLSSSPRPSPSSSSIVGEARERFSGLAPIQEDEALSPSRPGTTLLFSHHDTNKTDLSCRRELPLEQSSSSRLPSSDTAQSAHRPSTAMEPPELPLPARTIPRALNAASRSSSRAMDLPPLPQPTFIEDTNKLAKVQRTPLNASFDNDVRPLSPTSQNARQIPSTASSPLCSSSSDTARQKRVISQMSETTASHADNLAAYASQSQEERIAALNDFMMNQLDDDNFVTLVEDVSICWARIALGLE</sequence>
<gene>
    <name evidence="1" type="ORF">BDR25DRAFT_304922</name>
</gene>
<accession>A0ACB6QQV4</accession>
<comment type="caution">
    <text evidence="1">The sequence shown here is derived from an EMBL/GenBank/DDBJ whole genome shotgun (WGS) entry which is preliminary data.</text>
</comment>
<dbReference type="EMBL" id="MU003515">
    <property type="protein sequence ID" value="KAF2468485.1"/>
    <property type="molecule type" value="Genomic_DNA"/>
</dbReference>